<organism evidence="3 4">
    <name type="scientific">Myotis myotis</name>
    <name type="common">Greater mouse-eared bat</name>
    <name type="synonym">Vespertilio myotis</name>
    <dbReference type="NCBI Taxonomy" id="51298"/>
    <lineage>
        <taxon>Eukaryota</taxon>
        <taxon>Metazoa</taxon>
        <taxon>Chordata</taxon>
        <taxon>Craniata</taxon>
        <taxon>Vertebrata</taxon>
        <taxon>Euteleostomi</taxon>
        <taxon>Mammalia</taxon>
        <taxon>Eutheria</taxon>
        <taxon>Laurasiatheria</taxon>
        <taxon>Chiroptera</taxon>
        <taxon>Yangochiroptera</taxon>
        <taxon>Vespertilionidae</taxon>
        <taxon>Myotis</taxon>
    </lineage>
</organism>
<keyword evidence="4" id="KW-1185">Reference proteome</keyword>
<evidence type="ECO:0000313" key="3">
    <source>
        <dbReference type="EMBL" id="KAF6370674.1"/>
    </source>
</evidence>
<feature type="region of interest" description="Disordered" evidence="1">
    <location>
        <begin position="60"/>
        <end position="158"/>
    </location>
</feature>
<dbReference type="EMBL" id="JABWUV010000003">
    <property type="protein sequence ID" value="KAF6370674.1"/>
    <property type="molecule type" value="Genomic_DNA"/>
</dbReference>
<feature type="region of interest" description="Disordered" evidence="1">
    <location>
        <begin position="175"/>
        <end position="211"/>
    </location>
</feature>
<evidence type="ECO:0000256" key="2">
    <source>
        <dbReference type="SAM" id="SignalP"/>
    </source>
</evidence>
<feature type="compositionally biased region" description="Basic and acidic residues" evidence="1">
    <location>
        <begin position="188"/>
        <end position="204"/>
    </location>
</feature>
<feature type="compositionally biased region" description="Low complexity" evidence="1">
    <location>
        <begin position="68"/>
        <end position="78"/>
    </location>
</feature>
<reference evidence="3 4" key="1">
    <citation type="journal article" date="2020" name="Nature">
        <title>Six reference-quality genomes reveal evolution of bat adaptations.</title>
        <authorList>
            <person name="Jebb D."/>
            <person name="Huang Z."/>
            <person name="Pippel M."/>
            <person name="Hughes G.M."/>
            <person name="Lavrichenko K."/>
            <person name="Devanna P."/>
            <person name="Winkler S."/>
            <person name="Jermiin L.S."/>
            <person name="Skirmuntt E.C."/>
            <person name="Katzourakis A."/>
            <person name="Burkitt-Gray L."/>
            <person name="Ray D.A."/>
            <person name="Sullivan K.A.M."/>
            <person name="Roscito J.G."/>
            <person name="Kirilenko B.M."/>
            <person name="Davalos L.M."/>
            <person name="Corthals A.P."/>
            <person name="Power M.L."/>
            <person name="Jones G."/>
            <person name="Ransome R.D."/>
            <person name="Dechmann D.K.N."/>
            <person name="Locatelli A.G."/>
            <person name="Puechmaille S.J."/>
            <person name="Fedrigo O."/>
            <person name="Jarvis E.D."/>
            <person name="Hiller M."/>
            <person name="Vernes S.C."/>
            <person name="Myers E.W."/>
            <person name="Teeling E.C."/>
        </authorList>
    </citation>
    <scope>NUCLEOTIDE SEQUENCE [LARGE SCALE GENOMIC DNA]</scope>
    <source>
        <strain evidence="3">MMyoMyo1</strain>
        <tissue evidence="3">Flight muscle</tissue>
    </source>
</reference>
<dbReference type="Proteomes" id="UP000527355">
    <property type="component" value="Unassembled WGS sequence"/>
</dbReference>
<accession>A0A7J7Z970</accession>
<feature type="compositionally biased region" description="Polar residues" evidence="1">
    <location>
        <begin position="114"/>
        <end position="123"/>
    </location>
</feature>
<keyword evidence="2" id="KW-0732">Signal</keyword>
<dbReference type="GO" id="GO:0001669">
    <property type="term" value="C:acrosomal vesicle"/>
    <property type="evidence" value="ECO:0007669"/>
    <property type="project" value="InterPro"/>
</dbReference>
<comment type="caution">
    <text evidence="3">The sequence shown here is derived from an EMBL/GenBank/DDBJ whole genome shotgun (WGS) entry which is preliminary data.</text>
</comment>
<evidence type="ECO:0000313" key="4">
    <source>
        <dbReference type="Proteomes" id="UP000527355"/>
    </source>
</evidence>
<feature type="chain" id="PRO_5029716985" evidence="2">
    <location>
        <begin position="23"/>
        <end position="211"/>
    </location>
</feature>
<dbReference type="InterPro" id="IPR029301">
    <property type="entry name" value="SPACA7"/>
</dbReference>
<dbReference type="Pfam" id="PF15307">
    <property type="entry name" value="SPACA7"/>
    <property type="match status" value="1"/>
</dbReference>
<sequence length="211" mass="23036">MAANRGVTLFVLLLCCCHKAEQPVNTSSVGPATEMSPRSKSQEHMPGLVDEVLVQEILNPNKSSGAETPRTATTPPRALFKGEKNTDTDEDEPVGAEPPDNAQFSPSNEDKIPNNESSANDSYQVGGPEDHGESHLSSSREDRIFNSNKKNSKNDPYESLSVLDKILKKIGKFSGNLSSKLKRTSKPQRAESGQHGHQLREISVKNEILTE</sequence>
<gene>
    <name evidence="3" type="ORF">mMyoMyo1_018180</name>
</gene>
<dbReference type="AlphaFoldDB" id="A0A7J7Z970"/>
<feature type="signal peptide" evidence="2">
    <location>
        <begin position="1"/>
        <end position="22"/>
    </location>
</feature>
<dbReference type="VEuPathDB" id="HostDB:GeneID_118651374"/>
<protein>
    <submittedName>
        <fullName evidence="3">Sperm acrosome associated 7</fullName>
    </submittedName>
</protein>
<name>A0A7J7Z970_MYOMY</name>
<feature type="compositionally biased region" description="Basic and acidic residues" evidence="1">
    <location>
        <begin position="128"/>
        <end position="144"/>
    </location>
</feature>
<evidence type="ECO:0000256" key="1">
    <source>
        <dbReference type="SAM" id="MobiDB-lite"/>
    </source>
</evidence>
<proteinExistence type="predicted"/>
<feature type="region of interest" description="Disordered" evidence="1">
    <location>
        <begin position="23"/>
        <end position="45"/>
    </location>
</feature>